<protein>
    <recommendedName>
        <fullName evidence="3">Gluconate 2-dehydrogenase</fullName>
    </recommendedName>
</protein>
<name>A0A0P9CLJ7_9CHLR</name>
<dbReference type="AlphaFoldDB" id="A0A0P9CLJ7"/>
<dbReference type="Pfam" id="PF13618">
    <property type="entry name" value="Gluconate_2-dh3"/>
    <property type="match status" value="1"/>
</dbReference>
<reference evidence="1 2" key="1">
    <citation type="submission" date="2015-09" db="EMBL/GenBank/DDBJ databases">
        <title>Draft genome sequence of Kouleothrix aurantiaca JCM 19913.</title>
        <authorList>
            <person name="Hemp J."/>
        </authorList>
    </citation>
    <scope>NUCLEOTIDE SEQUENCE [LARGE SCALE GENOMIC DNA]</scope>
    <source>
        <strain evidence="1 2">COM-B</strain>
    </source>
</reference>
<keyword evidence="2" id="KW-1185">Reference proteome</keyword>
<sequence>MLNERQLAILQALIDRLVPPDDFPGGWEAGVGDYLLHQLAGDLRPILSMYQAGLDALDAEARVAGAPGFAELPAAQQDALLSRVERGAVAAEWPIDPAAFFAAAVAHAAEGFYSDPGNHGNRGEVSWRMVGYEVRG</sequence>
<comment type="caution">
    <text evidence="1">The sequence shown here is derived from an EMBL/GenBank/DDBJ whole genome shotgun (WGS) entry which is preliminary data.</text>
</comment>
<evidence type="ECO:0000313" key="1">
    <source>
        <dbReference type="EMBL" id="KPV46639.1"/>
    </source>
</evidence>
<organism evidence="1 2">
    <name type="scientific">Kouleothrix aurantiaca</name>
    <dbReference type="NCBI Taxonomy" id="186479"/>
    <lineage>
        <taxon>Bacteria</taxon>
        <taxon>Bacillati</taxon>
        <taxon>Chloroflexota</taxon>
        <taxon>Chloroflexia</taxon>
        <taxon>Chloroflexales</taxon>
        <taxon>Roseiflexineae</taxon>
        <taxon>Roseiflexaceae</taxon>
        <taxon>Kouleothrix</taxon>
    </lineage>
</organism>
<evidence type="ECO:0008006" key="3">
    <source>
        <dbReference type="Google" id="ProtNLM"/>
    </source>
</evidence>
<dbReference type="Proteomes" id="UP000050509">
    <property type="component" value="Unassembled WGS sequence"/>
</dbReference>
<evidence type="ECO:0000313" key="2">
    <source>
        <dbReference type="Proteomes" id="UP000050509"/>
    </source>
</evidence>
<proteinExistence type="predicted"/>
<accession>A0A0P9CLJ7</accession>
<dbReference type="EMBL" id="LJCR01003530">
    <property type="protein sequence ID" value="KPV46639.1"/>
    <property type="molecule type" value="Genomic_DNA"/>
</dbReference>
<gene>
    <name evidence="1" type="ORF">SE17_43105</name>
</gene>
<dbReference type="InterPro" id="IPR027056">
    <property type="entry name" value="Gluconate_2DH_su3"/>
</dbReference>